<dbReference type="Pfam" id="PF00651">
    <property type="entry name" value="BTB"/>
    <property type="match status" value="1"/>
</dbReference>
<evidence type="ECO:0000313" key="3">
    <source>
        <dbReference type="Proteomes" id="UP001381693"/>
    </source>
</evidence>
<dbReference type="Gene3D" id="1.10.8.10">
    <property type="entry name" value="DNA helicase RuvA subunit, C-terminal domain"/>
    <property type="match status" value="1"/>
</dbReference>
<feature type="domain" description="BTB" evidence="1">
    <location>
        <begin position="203"/>
        <end position="263"/>
    </location>
</feature>
<comment type="caution">
    <text evidence="2">The sequence shown here is derived from an EMBL/GenBank/DDBJ whole genome shotgun (WGS) entry which is preliminary data.</text>
</comment>
<protein>
    <recommendedName>
        <fullName evidence="1">BTB domain-containing protein</fullName>
    </recommendedName>
</protein>
<keyword evidence="3" id="KW-1185">Reference proteome</keyword>
<dbReference type="SMART" id="SM00225">
    <property type="entry name" value="BTB"/>
    <property type="match status" value="1"/>
</dbReference>
<reference evidence="2 3" key="1">
    <citation type="submission" date="2023-11" db="EMBL/GenBank/DDBJ databases">
        <title>Halocaridina rubra genome assembly.</title>
        <authorList>
            <person name="Smith C."/>
        </authorList>
    </citation>
    <scope>NUCLEOTIDE SEQUENCE [LARGE SCALE GENOMIC DNA]</scope>
    <source>
        <strain evidence="2">EP-1</strain>
        <tissue evidence="2">Whole</tissue>
    </source>
</reference>
<dbReference type="InterPro" id="IPR000210">
    <property type="entry name" value="BTB/POZ_dom"/>
</dbReference>
<dbReference type="PROSITE" id="PS50097">
    <property type="entry name" value="BTB"/>
    <property type="match status" value="1"/>
</dbReference>
<organism evidence="2 3">
    <name type="scientific">Halocaridina rubra</name>
    <name type="common">Hawaiian red shrimp</name>
    <dbReference type="NCBI Taxonomy" id="373956"/>
    <lineage>
        <taxon>Eukaryota</taxon>
        <taxon>Metazoa</taxon>
        <taxon>Ecdysozoa</taxon>
        <taxon>Arthropoda</taxon>
        <taxon>Crustacea</taxon>
        <taxon>Multicrustacea</taxon>
        <taxon>Malacostraca</taxon>
        <taxon>Eumalacostraca</taxon>
        <taxon>Eucarida</taxon>
        <taxon>Decapoda</taxon>
        <taxon>Pleocyemata</taxon>
        <taxon>Caridea</taxon>
        <taxon>Atyoidea</taxon>
        <taxon>Atyidae</taxon>
        <taxon>Halocaridina</taxon>
    </lineage>
</organism>
<evidence type="ECO:0000313" key="2">
    <source>
        <dbReference type="EMBL" id="KAK7007296.1"/>
    </source>
</evidence>
<dbReference type="SUPFAM" id="SSF109732">
    <property type="entry name" value="HBS1-like domain"/>
    <property type="match status" value="1"/>
</dbReference>
<dbReference type="InterPro" id="IPR037189">
    <property type="entry name" value="HBS1-like_N_sf"/>
</dbReference>
<dbReference type="SUPFAM" id="SSF54695">
    <property type="entry name" value="POZ domain"/>
    <property type="match status" value="1"/>
</dbReference>
<dbReference type="Gene3D" id="3.30.710.10">
    <property type="entry name" value="Potassium Channel Kv1.1, Chain A"/>
    <property type="match status" value="1"/>
</dbReference>
<evidence type="ECO:0000259" key="1">
    <source>
        <dbReference type="PROSITE" id="PS50097"/>
    </source>
</evidence>
<dbReference type="InterPro" id="IPR011333">
    <property type="entry name" value="SKP1/BTB/POZ_sf"/>
</dbReference>
<sequence>MDHANNSYSGLINVKSKRAILESLGQVDCDKEFDDTSLSVKLRNSVLSAIENNQDNNPALKNFNKKKASDIIDNSDIQTEDIKEKDVILEIEKDLNTCNVKDLTTQELNTDFENGKVSETLCSTAQVSKDNKEMSSLDRRPKLKECQSSESAMPSRQAAVKHSSNEKVGENYIVNKESGCHMQHGHMLQRQDRVGVEPKYGWEGVELKAHRVVVASRCEWFRRALLSGMREAIDRCIVVHGCSVATFQLLLTFLYAGHIECSSLPPDQLVDLLVLADHYGVDALKLLVEAGIEQHVDDDSVVPLLTVAHHCNAAHLKEVCVRHCVVSDLVLESDALGQLPEDLRSHLTLAMGKHRKLCSDAIGDEALVGGDGAGGADSPVSVCSTDPLIDDQISLIPGFQYGFGSGQNMEGGGGRLEAVVQQLREVVGQHVPRASLVQITLAADYDLNRALNFFYSSSS</sequence>
<dbReference type="Proteomes" id="UP001381693">
    <property type="component" value="Unassembled WGS sequence"/>
</dbReference>
<name>A0AAN8ZSC6_HALRR</name>
<gene>
    <name evidence="2" type="ORF">SK128_003274</name>
</gene>
<dbReference type="PANTHER" id="PTHR24413">
    <property type="entry name" value="SPECKLE-TYPE POZ PROTEIN"/>
    <property type="match status" value="1"/>
</dbReference>
<dbReference type="EMBL" id="JAXCGZ010023594">
    <property type="protein sequence ID" value="KAK7007296.1"/>
    <property type="molecule type" value="Genomic_DNA"/>
</dbReference>
<dbReference type="AlphaFoldDB" id="A0AAN8ZSC6"/>
<proteinExistence type="predicted"/>
<accession>A0AAN8ZSC6</accession>